<dbReference type="InterPro" id="IPR000835">
    <property type="entry name" value="HTH_MarR-typ"/>
</dbReference>
<feature type="domain" description="HTH marR-type" evidence="4">
    <location>
        <begin position="5"/>
        <end position="137"/>
    </location>
</feature>
<dbReference type="PRINTS" id="PR00598">
    <property type="entry name" value="HTHMARR"/>
</dbReference>
<organism evidence="5 6">
    <name type="scientific">Paraburkholderia phytofirmans OLGA172</name>
    <dbReference type="NCBI Taxonomy" id="1417228"/>
    <lineage>
        <taxon>Bacteria</taxon>
        <taxon>Pseudomonadati</taxon>
        <taxon>Pseudomonadota</taxon>
        <taxon>Betaproteobacteria</taxon>
        <taxon>Burkholderiales</taxon>
        <taxon>Burkholderiaceae</taxon>
        <taxon>Paraburkholderia</taxon>
    </lineage>
</organism>
<dbReference type="Proteomes" id="UP000076852">
    <property type="component" value="Chromosome 2"/>
</dbReference>
<dbReference type="Pfam" id="PF01047">
    <property type="entry name" value="MarR"/>
    <property type="match status" value="1"/>
</dbReference>
<keyword evidence="2" id="KW-0238">DNA-binding</keyword>
<dbReference type="PROSITE" id="PS50995">
    <property type="entry name" value="HTH_MARR_2"/>
    <property type="match status" value="1"/>
</dbReference>
<dbReference type="STRING" id="1804984.AYM40_31710"/>
<evidence type="ECO:0000313" key="6">
    <source>
        <dbReference type="Proteomes" id="UP000076852"/>
    </source>
</evidence>
<keyword evidence="3" id="KW-0804">Transcription</keyword>
<dbReference type="EMBL" id="CP014579">
    <property type="protein sequence ID" value="ANB76734.1"/>
    <property type="molecule type" value="Genomic_DNA"/>
</dbReference>
<dbReference type="OrthoDB" id="119252at2"/>
<gene>
    <name evidence="5" type="ORF">AYM40_31710</name>
</gene>
<evidence type="ECO:0000256" key="1">
    <source>
        <dbReference type="ARBA" id="ARBA00023015"/>
    </source>
</evidence>
<reference evidence="5 6" key="1">
    <citation type="journal article" date="2016" name="Gene">
        <title>PacBio SMRT assembly of a complex multi-replicon genome reveals chlorocatechol degradative operon in a region of genome plasticity.</title>
        <authorList>
            <person name="Ricker N."/>
            <person name="Shen S.Y."/>
            <person name="Goordial J."/>
            <person name="Jin S."/>
            <person name="Fulthorpe R.R."/>
        </authorList>
    </citation>
    <scope>NUCLEOTIDE SEQUENCE [LARGE SCALE GENOMIC DNA]</scope>
    <source>
        <strain evidence="5 6">OLGA172</strain>
    </source>
</reference>
<accession>A0A160FUL6</accession>
<dbReference type="Gene3D" id="1.10.10.10">
    <property type="entry name" value="Winged helix-like DNA-binding domain superfamily/Winged helix DNA-binding domain"/>
    <property type="match status" value="1"/>
</dbReference>
<proteinExistence type="predicted"/>
<dbReference type="PANTHER" id="PTHR42756:SF1">
    <property type="entry name" value="TRANSCRIPTIONAL REPRESSOR OF EMRAB OPERON"/>
    <property type="match status" value="1"/>
</dbReference>
<evidence type="ECO:0000256" key="2">
    <source>
        <dbReference type="ARBA" id="ARBA00023125"/>
    </source>
</evidence>
<dbReference type="RefSeq" id="WP_063499945.1">
    <property type="nucleotide sequence ID" value="NZ_CP014579.1"/>
</dbReference>
<protein>
    <submittedName>
        <fullName evidence="5">MarR family transcriptional regulator</fullName>
    </submittedName>
</protein>
<dbReference type="GO" id="GO:0003700">
    <property type="term" value="F:DNA-binding transcription factor activity"/>
    <property type="evidence" value="ECO:0007669"/>
    <property type="project" value="InterPro"/>
</dbReference>
<dbReference type="GO" id="GO:0003677">
    <property type="term" value="F:DNA binding"/>
    <property type="evidence" value="ECO:0007669"/>
    <property type="project" value="UniProtKB-KW"/>
</dbReference>
<evidence type="ECO:0000313" key="5">
    <source>
        <dbReference type="EMBL" id="ANB76734.1"/>
    </source>
</evidence>
<evidence type="ECO:0000256" key="3">
    <source>
        <dbReference type="ARBA" id="ARBA00023163"/>
    </source>
</evidence>
<dbReference type="InterPro" id="IPR036388">
    <property type="entry name" value="WH-like_DNA-bd_sf"/>
</dbReference>
<evidence type="ECO:0000259" key="4">
    <source>
        <dbReference type="PROSITE" id="PS50995"/>
    </source>
</evidence>
<dbReference type="AlphaFoldDB" id="A0A160FUL6"/>
<dbReference type="SUPFAM" id="SSF46785">
    <property type="entry name" value="Winged helix' DNA-binding domain"/>
    <property type="match status" value="1"/>
</dbReference>
<dbReference type="InterPro" id="IPR036390">
    <property type="entry name" value="WH_DNA-bd_sf"/>
</dbReference>
<keyword evidence="6" id="KW-1185">Reference proteome</keyword>
<dbReference type="SMART" id="SM00347">
    <property type="entry name" value="HTH_MARR"/>
    <property type="match status" value="1"/>
</dbReference>
<keyword evidence="1" id="KW-0805">Transcription regulation</keyword>
<name>A0A160FUL6_9BURK</name>
<dbReference type="PANTHER" id="PTHR42756">
    <property type="entry name" value="TRANSCRIPTIONAL REGULATOR, MARR"/>
    <property type="match status" value="1"/>
</dbReference>
<dbReference type="KEGG" id="buz:AYM40_31710"/>
<sequence length="140" mass="15719">MEGLFDDDCFAIRQAARYMSQLYDRHLEKVGLTITQYSLMGRLERTGLMTMKQLAEAMHMQRTTLVRTIQPLRRNGLVSSEALGADARALSIALTAAGEARLQAGRKHWHAAQAEFEDRFGEQRAAAMRSELFAITSDSI</sequence>